<feature type="domain" description="NAA35-like N-terminal" evidence="5">
    <location>
        <begin position="20"/>
        <end position="197"/>
    </location>
</feature>
<evidence type="ECO:0000259" key="5">
    <source>
        <dbReference type="Pfam" id="PF04112"/>
    </source>
</evidence>
<evidence type="ECO:0000313" key="8">
    <source>
        <dbReference type="Proteomes" id="UP000663419"/>
    </source>
</evidence>
<dbReference type="Pfam" id="PF25789">
    <property type="entry name" value="TPR_NAA35"/>
    <property type="match status" value="1"/>
</dbReference>
<accession>A0A8A1L8F2</accession>
<dbReference type="PANTHER" id="PTHR21373:SF0">
    <property type="entry name" value="N-ALPHA-ACETYLTRANSFERASE 35, NATC AUXILIARY SUBUNIT"/>
    <property type="match status" value="1"/>
</dbReference>
<evidence type="ECO:0000313" key="7">
    <source>
        <dbReference type="EMBL" id="QSS50246.1"/>
    </source>
</evidence>
<proteinExistence type="inferred from homology"/>
<feature type="compositionally biased region" description="Basic and acidic residues" evidence="4">
    <location>
        <begin position="717"/>
        <end position="765"/>
    </location>
</feature>
<name>A0A8A1L8F2_AJEC8</name>
<feature type="region of interest" description="Disordered" evidence="4">
    <location>
        <begin position="703"/>
        <end position="765"/>
    </location>
</feature>
<evidence type="ECO:0000256" key="1">
    <source>
        <dbReference type="ARBA" id="ARBA00004496"/>
    </source>
</evidence>
<dbReference type="EMBL" id="CP069102">
    <property type="protein sequence ID" value="QSS50246.1"/>
    <property type="molecule type" value="Genomic_DNA"/>
</dbReference>
<feature type="region of interest" description="Disordered" evidence="4">
    <location>
        <begin position="116"/>
        <end position="139"/>
    </location>
</feature>
<comment type="similarity">
    <text evidence="2">Belongs to the MAK10 family.</text>
</comment>
<keyword evidence="7" id="KW-0808">Transferase</keyword>
<reference evidence="7" key="1">
    <citation type="submission" date="2021-01" db="EMBL/GenBank/DDBJ databases">
        <title>Chromosome-level genome assembly of a human fungal pathogen reveals clustering of transcriptionally co-regulated genes.</title>
        <authorList>
            <person name="Voorhies M."/>
            <person name="Cohen S."/>
            <person name="Shea T.P."/>
            <person name="Petrus S."/>
            <person name="Munoz J.F."/>
            <person name="Poplawski S."/>
            <person name="Goldman W.E."/>
            <person name="Michael T."/>
            <person name="Cuomo C.A."/>
            <person name="Sil A."/>
            <person name="Beyhan S."/>
        </authorList>
    </citation>
    <scope>NUCLEOTIDE SEQUENCE</scope>
    <source>
        <strain evidence="7">H88</strain>
    </source>
</reference>
<evidence type="ECO:0000256" key="3">
    <source>
        <dbReference type="ARBA" id="ARBA00022490"/>
    </source>
</evidence>
<feature type="domain" description="NAA35-like TPR repeats" evidence="6">
    <location>
        <begin position="323"/>
        <end position="691"/>
    </location>
</feature>
<gene>
    <name evidence="7" type="primary">MAK10</name>
    <name evidence="7" type="ORF">I7I53_10869</name>
</gene>
<comment type="subcellular location">
    <subcellularLocation>
        <location evidence="1">Cytoplasm</location>
    </subcellularLocation>
</comment>
<feature type="region of interest" description="Disordered" evidence="4">
    <location>
        <begin position="539"/>
        <end position="565"/>
    </location>
</feature>
<protein>
    <submittedName>
        <fullName evidence="7">Amino-acid N-acetyltransferase subunit Mak10</fullName>
    </submittedName>
</protein>
<dbReference type="GO" id="GO:0016740">
    <property type="term" value="F:transferase activity"/>
    <property type="evidence" value="ECO:0007669"/>
    <property type="project" value="UniProtKB-KW"/>
</dbReference>
<dbReference type="Pfam" id="PF04112">
    <property type="entry name" value="Mak10"/>
    <property type="match status" value="1"/>
</dbReference>
<dbReference type="AlphaFoldDB" id="A0A8A1L8F2"/>
<dbReference type="PANTHER" id="PTHR21373">
    <property type="entry name" value="GLUCOSE REPRESSIBLE PROTEIN MAK10"/>
    <property type="match status" value="1"/>
</dbReference>
<evidence type="ECO:0000259" key="6">
    <source>
        <dbReference type="Pfam" id="PF25789"/>
    </source>
</evidence>
<evidence type="ECO:0000256" key="4">
    <source>
        <dbReference type="SAM" id="MobiDB-lite"/>
    </source>
</evidence>
<feature type="region of interest" description="Disordered" evidence="4">
    <location>
        <begin position="790"/>
        <end position="816"/>
    </location>
</feature>
<dbReference type="Proteomes" id="UP000663419">
    <property type="component" value="Chromosome 1"/>
</dbReference>
<dbReference type="InterPro" id="IPR057983">
    <property type="entry name" value="NAA35-like_N"/>
</dbReference>
<dbReference type="GO" id="GO:0031417">
    <property type="term" value="C:NatC complex"/>
    <property type="evidence" value="ECO:0007669"/>
    <property type="project" value="InterPro"/>
</dbReference>
<dbReference type="VEuPathDB" id="FungiDB:I7I53_10869"/>
<sequence>MSVKDITAAFTKASSVLNTGQLVKDEFFTLFEAVGALEIMDEKMDSGYLAPGETLDDDYDISRRLSPAEVVGIMDQLLSHEVAWHSGHPLSQTLFTSIYLDRMLWPVPKSLKEAKFDRSGMTEHKKEEEKEGDEEDGSKGQWNELVDLVLRAYCLALIKACDRINSKVCSEYFHEEEDFVTQLYNRNLLADVGSDPIQLILDDALSWLDRQKQEQSGAVDEPIREALVHRLLFRRELLSGLDVDTMPAKQRSIQPFLAALRHLGRIEKSMHLGKSVPEAFSWKIQRRLASTVPPRPMVHVSAADAIAHMTRFCQDAVDVQQILEYRGPYNLQTFVWALQSRKPQPCAYIRSLVQSLIVNDMEILGSVDVKYFFFDSLAELVLPHNQLLDRKNEEVEAPSDSRFQIAKHMDNFVKKAAQPFVDTYRTTCLNRCRVRRTLCHAIVDWDALQAEAEDFDVHLCTLTLEPPIVLHGNEPTYSYPLSSWAYHEKLRQMRLILQLGFELSIYSPEEMPGMYWYLAHLSSTHLAHLDRIRSCVQAANQRTAPTPSRTQSQQRPETNTNTTAAEQHQRAFHKTLSLLHRLTTELVAIDAFAIALHALYVLLSRYQLLQSTYIASSTPSTQTHPQRQRPSYSSDHLRYELRMKPFLAISLPELVPFDTFEQESGLVGVSDADVLERASRAIAEAKRGVERCLMAGASLEVEGNQAGSADGDGDGDGDGRDVPDEVPDEKERKRQPAKMDGKGKSAKPEPEPDPEPRPRLLQDDWTGDMKDSLRACIGASIAIGTVKKAISASAPAGASNPDGDENHRPKLNLSVDIPPVGSKGRWHDWWAVPRVTEVLPLRGSG</sequence>
<keyword evidence="3" id="KW-0963">Cytoplasm</keyword>
<dbReference type="InterPro" id="IPR007244">
    <property type="entry name" value="Naa35_N"/>
</dbReference>
<evidence type="ECO:0000256" key="2">
    <source>
        <dbReference type="ARBA" id="ARBA00006289"/>
    </source>
</evidence>
<dbReference type="InterPro" id="IPR057982">
    <property type="entry name" value="TPR_NAA35"/>
</dbReference>
<feature type="compositionally biased region" description="Basic and acidic residues" evidence="4">
    <location>
        <begin position="116"/>
        <end position="129"/>
    </location>
</feature>
<organism evidence="7 8">
    <name type="scientific">Ajellomyces capsulatus (strain H88)</name>
    <name type="common">Darling's disease fungus</name>
    <name type="synonym">Histoplasma capsulatum</name>
    <dbReference type="NCBI Taxonomy" id="544711"/>
    <lineage>
        <taxon>Eukaryota</taxon>
        <taxon>Fungi</taxon>
        <taxon>Dikarya</taxon>
        <taxon>Ascomycota</taxon>
        <taxon>Pezizomycotina</taxon>
        <taxon>Eurotiomycetes</taxon>
        <taxon>Eurotiomycetidae</taxon>
        <taxon>Onygenales</taxon>
        <taxon>Ajellomycetaceae</taxon>
        <taxon>Histoplasma</taxon>
    </lineage>
</organism>